<dbReference type="EMBL" id="FPHF01000105">
    <property type="protein sequence ID" value="SFV68205.1"/>
    <property type="molecule type" value="Genomic_DNA"/>
</dbReference>
<keyword evidence="3" id="KW-0597">Phosphoprotein</keyword>
<dbReference type="PANTHER" id="PTHR43065">
    <property type="entry name" value="SENSOR HISTIDINE KINASE"/>
    <property type="match status" value="1"/>
</dbReference>
<organism evidence="8">
    <name type="scientific">hydrothermal vent metagenome</name>
    <dbReference type="NCBI Taxonomy" id="652676"/>
    <lineage>
        <taxon>unclassified sequences</taxon>
        <taxon>metagenomes</taxon>
        <taxon>ecological metagenomes</taxon>
    </lineage>
</organism>
<dbReference type="AlphaFoldDB" id="A0A1W1CR65"/>
<comment type="catalytic activity">
    <reaction evidence="1">
        <text>ATP + protein L-histidine = ADP + protein N-phospho-L-histidine.</text>
        <dbReference type="EC" id="2.7.13.3"/>
    </reaction>
</comment>
<evidence type="ECO:0000313" key="8">
    <source>
        <dbReference type="EMBL" id="SFV68205.1"/>
    </source>
</evidence>
<feature type="transmembrane region" description="Helical" evidence="6">
    <location>
        <begin position="183"/>
        <end position="205"/>
    </location>
</feature>
<dbReference type="Pfam" id="PF00672">
    <property type="entry name" value="HAMP"/>
    <property type="match status" value="1"/>
</dbReference>
<dbReference type="InterPro" id="IPR003660">
    <property type="entry name" value="HAMP_dom"/>
</dbReference>
<keyword evidence="6" id="KW-0472">Membrane</keyword>
<evidence type="ECO:0000256" key="4">
    <source>
        <dbReference type="ARBA" id="ARBA00022679"/>
    </source>
</evidence>
<dbReference type="PRINTS" id="PR00344">
    <property type="entry name" value="BCTRLSENSOR"/>
</dbReference>
<feature type="transmembrane region" description="Helical" evidence="6">
    <location>
        <begin position="153"/>
        <end position="171"/>
    </location>
</feature>
<gene>
    <name evidence="8" type="ORF">MNB_SM-4-1360</name>
</gene>
<dbReference type="PROSITE" id="PS50109">
    <property type="entry name" value="HIS_KIN"/>
    <property type="match status" value="1"/>
</dbReference>
<evidence type="ECO:0000256" key="6">
    <source>
        <dbReference type="SAM" id="Phobius"/>
    </source>
</evidence>
<evidence type="ECO:0000256" key="3">
    <source>
        <dbReference type="ARBA" id="ARBA00022553"/>
    </source>
</evidence>
<dbReference type="InterPro" id="IPR036890">
    <property type="entry name" value="HATPase_C_sf"/>
</dbReference>
<evidence type="ECO:0000256" key="5">
    <source>
        <dbReference type="ARBA" id="ARBA00022777"/>
    </source>
</evidence>
<dbReference type="SMART" id="SM00387">
    <property type="entry name" value="HATPase_c"/>
    <property type="match status" value="1"/>
</dbReference>
<keyword evidence="6" id="KW-0812">Transmembrane</keyword>
<feature type="transmembrane region" description="Helical" evidence="6">
    <location>
        <begin position="12"/>
        <end position="29"/>
    </location>
</feature>
<accession>A0A1W1CR65</accession>
<dbReference type="EC" id="2.7.13.3" evidence="2"/>
<dbReference type="Gene3D" id="1.10.287.130">
    <property type="match status" value="1"/>
</dbReference>
<dbReference type="GO" id="GO:0016020">
    <property type="term" value="C:membrane"/>
    <property type="evidence" value="ECO:0007669"/>
    <property type="project" value="InterPro"/>
</dbReference>
<dbReference type="InterPro" id="IPR005467">
    <property type="entry name" value="His_kinase_dom"/>
</dbReference>
<dbReference type="Gene3D" id="6.10.340.10">
    <property type="match status" value="1"/>
</dbReference>
<feature type="domain" description="Histidine kinase" evidence="7">
    <location>
        <begin position="304"/>
        <end position="535"/>
    </location>
</feature>
<protein>
    <recommendedName>
        <fullName evidence="2">histidine kinase</fullName>
        <ecNumber evidence="2">2.7.13.3</ecNumber>
    </recommendedName>
</protein>
<keyword evidence="6" id="KW-1133">Transmembrane helix</keyword>
<dbReference type="InterPro" id="IPR003661">
    <property type="entry name" value="HisK_dim/P_dom"/>
</dbReference>
<evidence type="ECO:0000256" key="1">
    <source>
        <dbReference type="ARBA" id="ARBA00000085"/>
    </source>
</evidence>
<proteinExistence type="predicted"/>
<keyword evidence="5 8" id="KW-0418">Kinase</keyword>
<dbReference type="SUPFAM" id="SSF55874">
    <property type="entry name" value="ATPase domain of HSP90 chaperone/DNA topoisomerase II/histidine kinase"/>
    <property type="match status" value="1"/>
</dbReference>
<dbReference type="CDD" id="cd00082">
    <property type="entry name" value="HisKA"/>
    <property type="match status" value="1"/>
</dbReference>
<dbReference type="Pfam" id="PF02518">
    <property type="entry name" value="HATPase_c"/>
    <property type="match status" value="1"/>
</dbReference>
<dbReference type="GO" id="GO:0000155">
    <property type="term" value="F:phosphorelay sensor kinase activity"/>
    <property type="evidence" value="ECO:0007669"/>
    <property type="project" value="InterPro"/>
</dbReference>
<keyword evidence="4" id="KW-0808">Transferase</keyword>
<dbReference type="InterPro" id="IPR004358">
    <property type="entry name" value="Sig_transdc_His_kin-like_C"/>
</dbReference>
<evidence type="ECO:0000259" key="7">
    <source>
        <dbReference type="PROSITE" id="PS50109"/>
    </source>
</evidence>
<dbReference type="CDD" id="cd06225">
    <property type="entry name" value="HAMP"/>
    <property type="match status" value="1"/>
</dbReference>
<evidence type="ECO:0000256" key="2">
    <source>
        <dbReference type="ARBA" id="ARBA00012438"/>
    </source>
</evidence>
<dbReference type="Gene3D" id="3.30.565.10">
    <property type="entry name" value="Histidine kinase-like ATPase, C-terminal domain"/>
    <property type="match status" value="1"/>
</dbReference>
<dbReference type="PANTHER" id="PTHR43065:SF47">
    <property type="match status" value="1"/>
</dbReference>
<sequence>MNWIRSSFKRQVLLILFISMSLLGFGSILKNYVDETQQLNIILESQVMQLNNRFALSISSKIFYNELYEISDAIFNLYEYNYKSAKDSGALFLIKDIAVVDMQEQIIGHSHPRDYFIGIKYHESFLTSNGENRDEYTIDWNKKHNNLYVKTPIYMYGDIIAYLYMNIDPIFLTSQKKQIFNQLFIFGALFLLFLIIVSFILAKLINKPIHELLENLKDIGSGNLNFSSAIQRKDEFFTLATALLSADKRILEQKNELLEIQANLEDMVDERTAELHTTLADLKKFQKQLVETEKMSALGSLVAGVAHEINTPIGVSLTGITFIESETKSIRQALEEQTLGKNVLNEYFDTVVTMSESMHLSLLTAAKLVRSFKQVAIDQHTEDKRHFNLSNYFDEVLLSLNNKLKHENITIKNEIETTIEIYSYAGIFSQVFTNFIMNSLIHAFDKTEEDNVILLKGWIENTSLYLTYEDNGKGIDEKNLKKIFDPFFTTKLGQGGSGLGLNIIYNLILHKLKGNIYCTNKTKGMLMSITIPMKELEDE</sequence>
<reference evidence="8" key="1">
    <citation type="submission" date="2016-10" db="EMBL/GenBank/DDBJ databases">
        <authorList>
            <person name="de Groot N.N."/>
        </authorList>
    </citation>
    <scope>NUCLEOTIDE SEQUENCE</scope>
</reference>
<name>A0A1W1CR65_9ZZZZ</name>
<dbReference type="InterPro" id="IPR003594">
    <property type="entry name" value="HATPase_dom"/>
</dbReference>